<protein>
    <submittedName>
        <fullName evidence="4">Benzoyl-CoA reductase/2-hydroxyglutaryl-CoA dehydratase subunit, BcrC/BadD/HgdB</fullName>
    </submittedName>
</protein>
<evidence type="ECO:0000256" key="3">
    <source>
        <dbReference type="ARBA" id="ARBA00023014"/>
    </source>
</evidence>
<evidence type="ECO:0000256" key="1">
    <source>
        <dbReference type="ARBA" id="ARBA00001966"/>
    </source>
</evidence>
<dbReference type="InterPro" id="IPR010327">
    <property type="entry name" value="FldB/FldC_alpha/beta"/>
</dbReference>
<dbReference type="InterPro" id="IPR047678">
    <property type="entry name" value="YjiM-like"/>
</dbReference>
<dbReference type="PANTHER" id="PTHR30548">
    <property type="entry name" value="2-HYDROXYGLUTARYL-COA DEHYDRATASE, D-COMPONENT-RELATED"/>
    <property type="match status" value="1"/>
</dbReference>
<dbReference type="GO" id="GO:0051536">
    <property type="term" value="F:iron-sulfur cluster binding"/>
    <property type="evidence" value="ECO:0007669"/>
    <property type="project" value="UniProtKB-KW"/>
</dbReference>
<accession>A0A1M6MBS1</accession>
<evidence type="ECO:0000256" key="2">
    <source>
        <dbReference type="ARBA" id="ARBA00005806"/>
    </source>
</evidence>
<keyword evidence="3" id="KW-0479">Metal-binding</keyword>
<keyword evidence="5" id="KW-1185">Reference proteome</keyword>
<dbReference type="AlphaFoldDB" id="A0A1M6MBS1"/>
<keyword evidence="3" id="KW-0411">Iron-sulfur</keyword>
<dbReference type="Gene3D" id="3.40.50.11890">
    <property type="match status" value="1"/>
</dbReference>
<dbReference type="STRING" id="1121331.SAMN02745248_00988"/>
<evidence type="ECO:0000313" key="5">
    <source>
        <dbReference type="Proteomes" id="UP000183952"/>
    </source>
</evidence>
<dbReference type="Proteomes" id="UP000183952">
    <property type="component" value="Unassembled WGS sequence"/>
</dbReference>
<name>A0A1M6MBS1_9CLOT</name>
<evidence type="ECO:0000313" key="4">
    <source>
        <dbReference type="EMBL" id="SHJ80857.1"/>
    </source>
</evidence>
<dbReference type="Pfam" id="PF06050">
    <property type="entry name" value="HGD-D"/>
    <property type="match status" value="1"/>
</dbReference>
<dbReference type="EMBL" id="FRAD01000007">
    <property type="protein sequence ID" value="SHJ80857.1"/>
    <property type="molecule type" value="Genomic_DNA"/>
</dbReference>
<dbReference type="GO" id="GO:0016836">
    <property type="term" value="F:hydro-lyase activity"/>
    <property type="evidence" value="ECO:0007669"/>
    <property type="project" value="UniProtKB-ARBA"/>
</dbReference>
<dbReference type="PANTHER" id="PTHR30548:SF6">
    <property type="entry name" value="DEHYDRATASE SUBUNIT YJIM-RELATED"/>
    <property type="match status" value="1"/>
</dbReference>
<organism evidence="4 5">
    <name type="scientific">Hathewaya proteolytica DSM 3090</name>
    <dbReference type="NCBI Taxonomy" id="1121331"/>
    <lineage>
        <taxon>Bacteria</taxon>
        <taxon>Bacillati</taxon>
        <taxon>Bacillota</taxon>
        <taxon>Clostridia</taxon>
        <taxon>Eubacteriales</taxon>
        <taxon>Clostridiaceae</taxon>
        <taxon>Hathewaya</taxon>
    </lineage>
</organism>
<dbReference type="Gene3D" id="3.40.50.11900">
    <property type="match status" value="1"/>
</dbReference>
<reference evidence="4 5" key="1">
    <citation type="submission" date="2016-11" db="EMBL/GenBank/DDBJ databases">
        <authorList>
            <person name="Jaros S."/>
            <person name="Januszkiewicz K."/>
            <person name="Wedrychowicz H."/>
        </authorList>
    </citation>
    <scope>NUCLEOTIDE SEQUENCE [LARGE SCALE GENOMIC DNA]</scope>
    <source>
        <strain evidence="4 5">DSM 3090</strain>
    </source>
</reference>
<dbReference type="NCBIfam" id="NF040772">
    <property type="entry name" value="double_cubane"/>
    <property type="match status" value="1"/>
</dbReference>
<dbReference type="OrthoDB" id="9810278at2"/>
<dbReference type="RefSeq" id="WP_072902978.1">
    <property type="nucleotide sequence ID" value="NZ_FRAD01000007.1"/>
</dbReference>
<gene>
    <name evidence="4" type="ORF">SAMN02745248_00988</name>
</gene>
<dbReference type="Gene3D" id="1.20.1270.370">
    <property type="match status" value="1"/>
</dbReference>
<comment type="cofactor">
    <cofactor evidence="1">
        <name>[4Fe-4S] cluster</name>
        <dbReference type="ChEBI" id="CHEBI:49883"/>
    </cofactor>
</comment>
<comment type="similarity">
    <text evidence="2">Belongs to the FldB/FldC dehydratase alpha/beta subunit family.</text>
</comment>
<sequence>MSNLPEQFNEFSEARRNAFVRVKEFKDQGKHIVGVFCTFTPREIIYASGAVAVGLCGTSEEPIPDGEKHLPKNLCPMVKSSYGFALSQKCPFTYFSDILVGETTCDGKKKMYELLSKLKPMHVMQLPQAIDRSYAVDVWVEELKLLRERLEKEFNIEITEDAIREQVKKCNVERSLLREFYELGKLNPPAVTGTEMQTVLEGAGFTLDKDVQNKNIREMIDKIKDEYNKGQRKVDGGKKRILVTGCPIGGAANKVIKIIEESDGVVVCFENCGGVKSNSRLVDEDPKRDVYVELAEKYLNIGCSVMAPNDNRIEMLGELIDEYKIDGVIDVVLQACHTFNVETHRVKEFVTKEKKTPYMSLETDYSQADTGQLKTRIAAFIEML</sequence>
<keyword evidence="3" id="KW-0408">Iron</keyword>
<proteinExistence type="inferred from homology"/>